<feature type="chain" id="PRO_5004788922" evidence="2">
    <location>
        <begin position="20"/>
        <end position="215"/>
    </location>
</feature>
<dbReference type="eggNOG" id="COG2834">
    <property type="taxonomic scope" value="Bacteria"/>
</dbReference>
<dbReference type="InterPro" id="IPR029046">
    <property type="entry name" value="LolA/LolB/LppX"/>
</dbReference>
<dbReference type="Pfam" id="PF03548">
    <property type="entry name" value="LolA"/>
    <property type="match status" value="1"/>
</dbReference>
<accession>W0ETD1</accession>
<dbReference type="InterPro" id="IPR004564">
    <property type="entry name" value="OM_lipoprot_carrier_LolA-like"/>
</dbReference>
<dbReference type="RefSeq" id="WP_008582379.1">
    <property type="nucleotide sequence ID" value="NZ_CP007035.1"/>
</dbReference>
<dbReference type="HOGENOM" id="CLU_105362_0_0_10"/>
<organism evidence="3 4">
    <name type="scientific">Niabella soli DSM 19437</name>
    <dbReference type="NCBI Taxonomy" id="929713"/>
    <lineage>
        <taxon>Bacteria</taxon>
        <taxon>Pseudomonadati</taxon>
        <taxon>Bacteroidota</taxon>
        <taxon>Chitinophagia</taxon>
        <taxon>Chitinophagales</taxon>
        <taxon>Chitinophagaceae</taxon>
        <taxon>Niabella</taxon>
    </lineage>
</organism>
<evidence type="ECO:0000313" key="4">
    <source>
        <dbReference type="Proteomes" id="UP000003586"/>
    </source>
</evidence>
<dbReference type="OrthoDB" id="9810685at2"/>
<dbReference type="KEGG" id="nso:NIASO_00085"/>
<dbReference type="STRING" id="929713.NIASO_00085"/>
<keyword evidence="1 2" id="KW-0732">Signal</keyword>
<evidence type="ECO:0000256" key="2">
    <source>
        <dbReference type="SAM" id="SignalP"/>
    </source>
</evidence>
<dbReference type="Gene3D" id="2.50.20.10">
    <property type="entry name" value="Lipoprotein localisation LolA/LolB/LppX"/>
    <property type="match status" value="1"/>
</dbReference>
<sequence length="215" mass="23988">MKKLYVSGALLLATFFSFAQQRDPKAKAILDEVSTKFKTYQTVSANFAYSIQNAQGKVLSKKSGTVNMKGQKFNISFGNNKIISDGTTIWNYDPSSKEVTVNTANKSESTITPQKLFTDFYNKDFMYVMGNDSKIGSKTVTNIIMQPIDKNKPFSRLYLAIDKAAKTVVGTTVVEKGGNRYVYMISSLKPNVPMPDTQFTFDKAKYPGVEVVDLR</sequence>
<name>W0ETD1_9BACT</name>
<evidence type="ECO:0000313" key="3">
    <source>
        <dbReference type="EMBL" id="AHF14027.1"/>
    </source>
</evidence>
<dbReference type="AlphaFoldDB" id="W0ETD1"/>
<proteinExistence type="predicted"/>
<protein>
    <submittedName>
        <fullName evidence="3">Gliding motility protein</fullName>
    </submittedName>
</protein>
<reference evidence="3 4" key="1">
    <citation type="submission" date="2013-12" db="EMBL/GenBank/DDBJ databases">
        <authorList>
            <consortium name="DOE Joint Genome Institute"/>
            <person name="Eisen J."/>
            <person name="Huntemann M."/>
            <person name="Han J."/>
            <person name="Chen A."/>
            <person name="Kyrpides N."/>
            <person name="Mavromatis K."/>
            <person name="Markowitz V."/>
            <person name="Palaniappan K."/>
            <person name="Ivanova N."/>
            <person name="Schaumberg A."/>
            <person name="Pati A."/>
            <person name="Liolios K."/>
            <person name="Nordberg H.P."/>
            <person name="Cantor M.N."/>
            <person name="Hua S.X."/>
            <person name="Woyke T."/>
        </authorList>
    </citation>
    <scope>NUCLEOTIDE SEQUENCE [LARGE SCALE GENOMIC DNA]</scope>
    <source>
        <strain evidence="4">DSM 19437</strain>
    </source>
</reference>
<dbReference type="PANTHER" id="PTHR35869">
    <property type="entry name" value="OUTER-MEMBRANE LIPOPROTEIN CARRIER PROTEIN"/>
    <property type="match status" value="1"/>
</dbReference>
<dbReference type="EMBL" id="CP007035">
    <property type="protein sequence ID" value="AHF14027.1"/>
    <property type="molecule type" value="Genomic_DNA"/>
</dbReference>
<dbReference type="PANTHER" id="PTHR35869:SF1">
    <property type="entry name" value="OUTER-MEMBRANE LIPOPROTEIN CARRIER PROTEIN"/>
    <property type="match status" value="1"/>
</dbReference>
<feature type="signal peptide" evidence="2">
    <location>
        <begin position="1"/>
        <end position="19"/>
    </location>
</feature>
<dbReference type="SUPFAM" id="SSF89392">
    <property type="entry name" value="Prokaryotic lipoproteins and lipoprotein localization factors"/>
    <property type="match status" value="1"/>
</dbReference>
<evidence type="ECO:0000256" key="1">
    <source>
        <dbReference type="ARBA" id="ARBA00022729"/>
    </source>
</evidence>
<dbReference type="CDD" id="cd16325">
    <property type="entry name" value="LolA"/>
    <property type="match status" value="1"/>
</dbReference>
<dbReference type="Proteomes" id="UP000003586">
    <property type="component" value="Chromosome"/>
</dbReference>
<keyword evidence="4" id="KW-1185">Reference proteome</keyword>
<gene>
    <name evidence="3" type="ORF">NIASO_00085</name>
</gene>